<comment type="caution">
    <text evidence="1">The sequence shown here is derived from an EMBL/GenBank/DDBJ whole genome shotgun (WGS) entry which is preliminary data.</text>
</comment>
<organism evidence="1 2">
    <name type="scientific">Bacillus cereus</name>
    <dbReference type="NCBI Taxonomy" id="1396"/>
    <lineage>
        <taxon>Bacteria</taxon>
        <taxon>Bacillati</taxon>
        <taxon>Bacillota</taxon>
        <taxon>Bacilli</taxon>
        <taxon>Bacillales</taxon>
        <taxon>Bacillaceae</taxon>
        <taxon>Bacillus</taxon>
        <taxon>Bacillus cereus group</taxon>
    </lineage>
</organism>
<protein>
    <submittedName>
        <fullName evidence="1">Uncharacterized protein</fullName>
    </submittedName>
</protein>
<evidence type="ECO:0000313" key="1">
    <source>
        <dbReference type="EMBL" id="PGS74162.1"/>
    </source>
</evidence>
<sequence>MNIGMEKKDFWAYANDLYLVGSNIKCLAGHTKPIDIILPEENLRINDIYWKYDDPNQPLKSLLICEKTPVLKTDGTIDFTKLKVTFFNDGPDDISFTVQAKLMEKVGEIEVKPISS</sequence>
<name>A0A9X7CJM2_BACCE</name>
<reference evidence="1 2" key="1">
    <citation type="submission" date="2017-09" db="EMBL/GenBank/DDBJ databases">
        <title>Large-scale bioinformatics analysis of Bacillus genomes uncovers conserved roles of natural products in bacterial physiology.</title>
        <authorList>
            <consortium name="Agbiome Team Llc"/>
            <person name="Bleich R.M."/>
            <person name="Grubbs K.J."/>
            <person name="Santa Maria K.C."/>
            <person name="Allen S.E."/>
            <person name="Farag S."/>
            <person name="Shank E.A."/>
            <person name="Bowers A."/>
        </authorList>
    </citation>
    <scope>NUCLEOTIDE SEQUENCE [LARGE SCALE GENOMIC DNA]</scope>
    <source>
        <strain evidence="1 2">AFS041711</strain>
    </source>
</reference>
<dbReference type="RefSeq" id="WP_098783327.1">
    <property type="nucleotide sequence ID" value="NZ_NULI01000138.1"/>
</dbReference>
<proteinExistence type="predicted"/>
<gene>
    <name evidence="1" type="ORF">COC69_23365</name>
</gene>
<dbReference type="Proteomes" id="UP000224203">
    <property type="component" value="Unassembled WGS sequence"/>
</dbReference>
<dbReference type="EMBL" id="NULI01000138">
    <property type="protein sequence ID" value="PGS74162.1"/>
    <property type="molecule type" value="Genomic_DNA"/>
</dbReference>
<dbReference type="AlphaFoldDB" id="A0A9X7CJM2"/>
<evidence type="ECO:0000313" key="2">
    <source>
        <dbReference type="Proteomes" id="UP000224203"/>
    </source>
</evidence>
<accession>A0A9X7CJM2</accession>